<dbReference type="EMBL" id="CANHGI010000001">
    <property type="protein sequence ID" value="CAI5437620.1"/>
    <property type="molecule type" value="Genomic_DNA"/>
</dbReference>
<accession>A0A9P1I3Y1</accession>
<feature type="region of interest" description="Disordered" evidence="1">
    <location>
        <begin position="1"/>
        <end position="24"/>
    </location>
</feature>
<keyword evidence="3" id="KW-1185">Reference proteome</keyword>
<evidence type="ECO:0000313" key="2">
    <source>
        <dbReference type="EMBL" id="CAI5437620.1"/>
    </source>
</evidence>
<evidence type="ECO:0000256" key="1">
    <source>
        <dbReference type="SAM" id="MobiDB-lite"/>
    </source>
</evidence>
<organism evidence="2 3">
    <name type="scientific">Caenorhabditis angaria</name>
    <dbReference type="NCBI Taxonomy" id="860376"/>
    <lineage>
        <taxon>Eukaryota</taxon>
        <taxon>Metazoa</taxon>
        <taxon>Ecdysozoa</taxon>
        <taxon>Nematoda</taxon>
        <taxon>Chromadorea</taxon>
        <taxon>Rhabditida</taxon>
        <taxon>Rhabditina</taxon>
        <taxon>Rhabditomorpha</taxon>
        <taxon>Rhabditoidea</taxon>
        <taxon>Rhabditidae</taxon>
        <taxon>Peloderinae</taxon>
        <taxon>Caenorhabditis</taxon>
    </lineage>
</organism>
<name>A0A9P1I3Y1_9PELO</name>
<reference evidence="2" key="1">
    <citation type="submission" date="2022-11" db="EMBL/GenBank/DDBJ databases">
        <authorList>
            <person name="Kikuchi T."/>
        </authorList>
    </citation>
    <scope>NUCLEOTIDE SEQUENCE</scope>
    <source>
        <strain evidence="2">PS1010</strain>
    </source>
</reference>
<comment type="caution">
    <text evidence="2">The sequence shown here is derived from an EMBL/GenBank/DDBJ whole genome shotgun (WGS) entry which is preliminary data.</text>
</comment>
<dbReference type="Proteomes" id="UP001152747">
    <property type="component" value="Unassembled WGS sequence"/>
</dbReference>
<sequence length="151" mass="17147">MATLEGCSGGYRPNKPTTRRRAYNSTTRSFYEFQAWYLNQAHREHSPEETIRSPPAKRKLREVYQNVAKKPASETCSGYYASSADTKSFKESSNSSCTINTSDEASDPNRPSKRRADDDDADPTQQKIAKTLLRNDPDQEYKMANGICYSR</sequence>
<gene>
    <name evidence="2" type="ORF">CAMP_LOCUS257</name>
</gene>
<feature type="region of interest" description="Disordered" evidence="1">
    <location>
        <begin position="69"/>
        <end position="137"/>
    </location>
</feature>
<feature type="compositionally biased region" description="Polar residues" evidence="1">
    <location>
        <begin position="83"/>
        <end position="103"/>
    </location>
</feature>
<proteinExistence type="predicted"/>
<dbReference type="AlphaFoldDB" id="A0A9P1I3Y1"/>
<evidence type="ECO:0000313" key="3">
    <source>
        <dbReference type="Proteomes" id="UP001152747"/>
    </source>
</evidence>
<protein>
    <submittedName>
        <fullName evidence="2">Uncharacterized protein</fullName>
    </submittedName>
</protein>